<evidence type="ECO:0000313" key="3">
    <source>
        <dbReference type="Proteomes" id="UP000037035"/>
    </source>
</evidence>
<keyword evidence="1" id="KW-0732">Signal</keyword>
<dbReference type="EMBL" id="LAVV01000458">
    <property type="protein sequence ID" value="KNZ64320.1"/>
    <property type="molecule type" value="Genomic_DNA"/>
</dbReference>
<feature type="non-terminal residue" evidence="2">
    <location>
        <position position="116"/>
    </location>
</feature>
<accession>A0A0L6VVQ4</accession>
<comment type="caution">
    <text evidence="2">The sequence shown here is derived from an EMBL/GenBank/DDBJ whole genome shotgun (WGS) entry which is preliminary data.</text>
</comment>
<proteinExistence type="predicted"/>
<reference evidence="2 3" key="1">
    <citation type="submission" date="2015-08" db="EMBL/GenBank/DDBJ databases">
        <title>Next Generation Sequencing and Analysis of the Genome of Puccinia sorghi L Schw, the Causal Agent of Maize Common Rust.</title>
        <authorList>
            <person name="Rochi L."/>
            <person name="Burguener G."/>
            <person name="Darino M."/>
            <person name="Turjanski A."/>
            <person name="Kreff E."/>
            <person name="Dieguez M.J."/>
            <person name="Sacco F."/>
        </authorList>
    </citation>
    <scope>NUCLEOTIDE SEQUENCE [LARGE SCALE GENOMIC DNA]</scope>
    <source>
        <strain evidence="2 3">RO10H11247</strain>
    </source>
</reference>
<name>A0A0L6VVQ4_9BASI</name>
<keyword evidence="3" id="KW-1185">Reference proteome</keyword>
<dbReference type="VEuPathDB" id="FungiDB:VP01_10412g1"/>
<feature type="non-terminal residue" evidence="2">
    <location>
        <position position="1"/>
    </location>
</feature>
<dbReference type="Proteomes" id="UP000037035">
    <property type="component" value="Unassembled WGS sequence"/>
</dbReference>
<organism evidence="2 3">
    <name type="scientific">Puccinia sorghi</name>
    <dbReference type="NCBI Taxonomy" id="27349"/>
    <lineage>
        <taxon>Eukaryota</taxon>
        <taxon>Fungi</taxon>
        <taxon>Dikarya</taxon>
        <taxon>Basidiomycota</taxon>
        <taxon>Pucciniomycotina</taxon>
        <taxon>Pucciniomycetes</taxon>
        <taxon>Pucciniales</taxon>
        <taxon>Pucciniaceae</taxon>
        <taxon>Puccinia</taxon>
    </lineage>
</organism>
<dbReference type="AlphaFoldDB" id="A0A0L6VVQ4"/>
<protein>
    <submittedName>
        <fullName evidence="2">Uncharacterized protein</fullName>
    </submittedName>
</protein>
<feature type="signal peptide" evidence="1">
    <location>
        <begin position="1"/>
        <end position="21"/>
    </location>
</feature>
<sequence length="116" mass="13183">ILSFVYFGLPLLSACTMPSAAATAETRSYRLAFINSTALLVEVFLYFDGETCVYVWMNLDDGVVFTNSNKLRDEVKSLMERDLKIQWEYGISRVVGIDVRRKEEIHLSQAHLASQV</sequence>
<evidence type="ECO:0000256" key="1">
    <source>
        <dbReference type="SAM" id="SignalP"/>
    </source>
</evidence>
<gene>
    <name evidence="2" type="ORF">VP01_10412g1</name>
</gene>
<feature type="chain" id="PRO_5005568800" evidence="1">
    <location>
        <begin position="22"/>
        <end position="116"/>
    </location>
</feature>
<evidence type="ECO:0000313" key="2">
    <source>
        <dbReference type="EMBL" id="KNZ64320.1"/>
    </source>
</evidence>